<feature type="domain" description="RmlD-like substrate binding" evidence="3">
    <location>
        <begin position="3"/>
        <end position="285"/>
    </location>
</feature>
<dbReference type="GO" id="GO:0008831">
    <property type="term" value="F:dTDP-4-dehydrorhamnose reductase activity"/>
    <property type="evidence" value="ECO:0007669"/>
    <property type="project" value="UniProtKB-EC"/>
</dbReference>
<keyword evidence="2 4" id="KW-0560">Oxidoreductase</keyword>
<dbReference type="EC" id="1.1.1.133" evidence="2"/>
<protein>
    <recommendedName>
        <fullName evidence="2">dTDP-4-dehydrorhamnose reductase</fullName>
        <ecNumber evidence="2">1.1.1.133</ecNumber>
    </recommendedName>
</protein>
<dbReference type="GO" id="GO:0006556">
    <property type="term" value="P:S-adenosylmethionine biosynthetic process"/>
    <property type="evidence" value="ECO:0007669"/>
    <property type="project" value="TreeGrafter"/>
</dbReference>
<dbReference type="AlphaFoldDB" id="A0A380LNH2"/>
<dbReference type="Proteomes" id="UP000255523">
    <property type="component" value="Unassembled WGS sequence"/>
</dbReference>
<dbReference type="PANTHER" id="PTHR10491:SF4">
    <property type="entry name" value="METHIONINE ADENOSYLTRANSFERASE 2 SUBUNIT BETA"/>
    <property type="match status" value="1"/>
</dbReference>
<dbReference type="InterPro" id="IPR029903">
    <property type="entry name" value="RmlD-like-bd"/>
</dbReference>
<gene>
    <name evidence="4" type="primary">rmlD_2</name>
    <name evidence="4" type="ORF">NCTC11087_01724</name>
</gene>
<accession>A0A380LNH2</accession>
<evidence type="ECO:0000313" key="4">
    <source>
        <dbReference type="EMBL" id="SUO04797.1"/>
    </source>
</evidence>
<sequence>MKKILVTGANGYLASYIRKENQDVFEWVCMTRKDADLNNPESVESFLKTQDFDICFHTAANATTAVCEENPEMAHRINVESTQKIIDACKRNHARLIFCGTEQSFNGKEEHGPFKEEDSLKAVTVYGQNKIECEQKIQDQLQDYIILRYTWMMGLSFDGIKASPSIVKNVMNALLHQKPTLFTCNEKRGMTYAKYLAKQFQQISELETGIYHVAASNDKTTYESAVYVAKELGANQEAIEKYILPNTERYSDRFRDYRLDASKLASKGITFGTFESNVDELLKDFGWK</sequence>
<name>A0A380LNH2_9FIRM</name>
<dbReference type="GeneID" id="77462669"/>
<keyword evidence="2" id="KW-0521">NADP</keyword>
<dbReference type="OrthoDB" id="9808602at2"/>
<dbReference type="InterPro" id="IPR005913">
    <property type="entry name" value="dTDP_dehydrorham_reduct"/>
</dbReference>
<evidence type="ECO:0000256" key="1">
    <source>
        <dbReference type="ARBA" id="ARBA00010944"/>
    </source>
</evidence>
<evidence type="ECO:0000313" key="5">
    <source>
        <dbReference type="Proteomes" id="UP000255523"/>
    </source>
</evidence>
<reference evidence="4 5" key="1">
    <citation type="submission" date="2018-06" db="EMBL/GenBank/DDBJ databases">
        <authorList>
            <consortium name="Pathogen Informatics"/>
            <person name="Doyle S."/>
        </authorList>
    </citation>
    <scope>NUCLEOTIDE SEQUENCE [LARGE SCALE GENOMIC DNA]</scope>
    <source>
        <strain evidence="4 5">NCTC11087</strain>
    </source>
</reference>
<keyword evidence="5" id="KW-1185">Reference proteome</keyword>
<dbReference type="GO" id="GO:0048269">
    <property type="term" value="C:methionine adenosyltransferase complex"/>
    <property type="evidence" value="ECO:0007669"/>
    <property type="project" value="TreeGrafter"/>
</dbReference>
<evidence type="ECO:0000259" key="3">
    <source>
        <dbReference type="Pfam" id="PF04321"/>
    </source>
</evidence>
<comment type="similarity">
    <text evidence="1 2">Belongs to the dTDP-4-dehydrorhamnose reductase family.</text>
</comment>
<comment type="pathway">
    <text evidence="2">Carbohydrate biosynthesis; dTDP-L-rhamnose biosynthesis.</text>
</comment>
<dbReference type="Gene3D" id="3.40.50.720">
    <property type="entry name" value="NAD(P)-binding Rossmann-like Domain"/>
    <property type="match status" value="1"/>
</dbReference>
<dbReference type="RefSeq" id="WP_022790117.1">
    <property type="nucleotide sequence ID" value="NZ_CBCTMB010000006.1"/>
</dbReference>
<dbReference type="Pfam" id="PF04321">
    <property type="entry name" value="RmlD_sub_bind"/>
    <property type="match status" value="1"/>
</dbReference>
<proteinExistence type="inferred from homology"/>
<dbReference type="GO" id="GO:0019305">
    <property type="term" value="P:dTDP-rhamnose biosynthetic process"/>
    <property type="evidence" value="ECO:0007669"/>
    <property type="project" value="UniProtKB-UniPathway"/>
</dbReference>
<evidence type="ECO:0000256" key="2">
    <source>
        <dbReference type="RuleBase" id="RU364082"/>
    </source>
</evidence>
<dbReference type="PANTHER" id="PTHR10491">
    <property type="entry name" value="DTDP-4-DEHYDRORHAMNOSE REDUCTASE"/>
    <property type="match status" value="1"/>
</dbReference>
<organism evidence="4 5">
    <name type="scientific">Faecalicoccus pleomorphus</name>
    <dbReference type="NCBI Taxonomy" id="1323"/>
    <lineage>
        <taxon>Bacteria</taxon>
        <taxon>Bacillati</taxon>
        <taxon>Bacillota</taxon>
        <taxon>Erysipelotrichia</taxon>
        <taxon>Erysipelotrichales</taxon>
        <taxon>Erysipelotrichaceae</taxon>
        <taxon>Faecalicoccus</taxon>
    </lineage>
</organism>
<dbReference type="EMBL" id="UHFX01000003">
    <property type="protein sequence ID" value="SUO04797.1"/>
    <property type="molecule type" value="Genomic_DNA"/>
</dbReference>
<dbReference type="SUPFAM" id="SSF51735">
    <property type="entry name" value="NAD(P)-binding Rossmann-fold domains"/>
    <property type="match status" value="1"/>
</dbReference>
<dbReference type="UniPathway" id="UPA00124"/>
<dbReference type="InterPro" id="IPR036291">
    <property type="entry name" value="NAD(P)-bd_dom_sf"/>
</dbReference>
<dbReference type="GO" id="GO:0048270">
    <property type="term" value="F:methionine adenosyltransferase regulator activity"/>
    <property type="evidence" value="ECO:0007669"/>
    <property type="project" value="TreeGrafter"/>
</dbReference>
<comment type="function">
    <text evidence="2">Catalyzes the reduction of dTDP-6-deoxy-L-lyxo-4-hexulose to yield dTDP-L-rhamnose.</text>
</comment>